<dbReference type="EMBL" id="KN832984">
    <property type="protein sequence ID" value="KIM85738.1"/>
    <property type="molecule type" value="Genomic_DNA"/>
</dbReference>
<dbReference type="HOGENOM" id="CLU_2832042_0_0_1"/>
<evidence type="ECO:0000313" key="2">
    <source>
        <dbReference type="EMBL" id="KIM85738.1"/>
    </source>
</evidence>
<reference evidence="2 3" key="1">
    <citation type="submission" date="2014-04" db="EMBL/GenBank/DDBJ databases">
        <authorList>
            <consortium name="DOE Joint Genome Institute"/>
            <person name="Kuo A."/>
            <person name="Tarkka M."/>
            <person name="Buscot F."/>
            <person name="Kohler A."/>
            <person name="Nagy L.G."/>
            <person name="Floudas D."/>
            <person name="Copeland A."/>
            <person name="Barry K.W."/>
            <person name="Cichocki N."/>
            <person name="Veneault-Fourrey C."/>
            <person name="LaButti K."/>
            <person name="Lindquist E.A."/>
            <person name="Lipzen A."/>
            <person name="Lundell T."/>
            <person name="Morin E."/>
            <person name="Murat C."/>
            <person name="Sun H."/>
            <person name="Tunlid A."/>
            <person name="Henrissat B."/>
            <person name="Grigoriev I.V."/>
            <person name="Hibbett D.S."/>
            <person name="Martin F."/>
            <person name="Nordberg H.P."/>
            <person name="Cantor M.N."/>
            <person name="Hua S.X."/>
        </authorList>
    </citation>
    <scope>NUCLEOTIDE SEQUENCE [LARGE SCALE GENOMIC DNA]</scope>
    <source>
        <strain evidence="2 3">F 1598</strain>
    </source>
</reference>
<reference evidence="3" key="2">
    <citation type="submission" date="2015-01" db="EMBL/GenBank/DDBJ databases">
        <title>Evolutionary Origins and Diversification of the Mycorrhizal Mutualists.</title>
        <authorList>
            <consortium name="DOE Joint Genome Institute"/>
            <consortium name="Mycorrhizal Genomics Consortium"/>
            <person name="Kohler A."/>
            <person name="Kuo A."/>
            <person name="Nagy L.G."/>
            <person name="Floudas D."/>
            <person name="Copeland A."/>
            <person name="Barry K.W."/>
            <person name="Cichocki N."/>
            <person name="Veneault-Fourrey C."/>
            <person name="LaButti K."/>
            <person name="Lindquist E.A."/>
            <person name="Lipzen A."/>
            <person name="Lundell T."/>
            <person name="Morin E."/>
            <person name="Murat C."/>
            <person name="Riley R."/>
            <person name="Ohm R."/>
            <person name="Sun H."/>
            <person name="Tunlid A."/>
            <person name="Henrissat B."/>
            <person name="Grigoriev I.V."/>
            <person name="Hibbett D.S."/>
            <person name="Martin F."/>
        </authorList>
    </citation>
    <scope>NUCLEOTIDE SEQUENCE [LARGE SCALE GENOMIC DNA]</scope>
    <source>
        <strain evidence="3">F 1598</strain>
    </source>
</reference>
<organism evidence="2 3">
    <name type="scientific">Piloderma croceum (strain F 1598)</name>
    <dbReference type="NCBI Taxonomy" id="765440"/>
    <lineage>
        <taxon>Eukaryota</taxon>
        <taxon>Fungi</taxon>
        <taxon>Dikarya</taxon>
        <taxon>Basidiomycota</taxon>
        <taxon>Agaricomycotina</taxon>
        <taxon>Agaricomycetes</taxon>
        <taxon>Agaricomycetidae</taxon>
        <taxon>Atheliales</taxon>
        <taxon>Atheliaceae</taxon>
        <taxon>Piloderma</taxon>
    </lineage>
</organism>
<proteinExistence type="predicted"/>
<protein>
    <submittedName>
        <fullName evidence="2">Uncharacterized protein</fullName>
    </submittedName>
</protein>
<dbReference type="AlphaFoldDB" id="A0A0C3BHF5"/>
<feature type="compositionally biased region" description="Basic residues" evidence="1">
    <location>
        <begin position="9"/>
        <end position="21"/>
    </location>
</feature>
<dbReference type="Proteomes" id="UP000054166">
    <property type="component" value="Unassembled WGS sequence"/>
</dbReference>
<dbReference type="InParanoid" id="A0A0C3BHF5"/>
<name>A0A0C3BHF5_PILCF</name>
<accession>A0A0C3BHF5</accession>
<evidence type="ECO:0000256" key="1">
    <source>
        <dbReference type="SAM" id="MobiDB-lite"/>
    </source>
</evidence>
<evidence type="ECO:0000313" key="3">
    <source>
        <dbReference type="Proteomes" id="UP000054166"/>
    </source>
</evidence>
<gene>
    <name evidence="2" type="ORF">PILCRDRAFT_816945</name>
</gene>
<feature type="region of interest" description="Disordered" evidence="1">
    <location>
        <begin position="1"/>
        <end position="24"/>
    </location>
</feature>
<keyword evidence="3" id="KW-1185">Reference proteome</keyword>
<sequence length="66" mass="7616">MDDADKVLAKRKGNPRRRKHKVQEQGHHILVMRAENKKEDGKNKLTMNGGRTLILAVKLMRTDTTH</sequence>